<organism evidence="5 6">
    <name type="scientific">Roseivirga thermotolerans</name>
    <dbReference type="NCBI Taxonomy" id="1758176"/>
    <lineage>
        <taxon>Bacteria</taxon>
        <taxon>Pseudomonadati</taxon>
        <taxon>Bacteroidota</taxon>
        <taxon>Cytophagia</taxon>
        <taxon>Cytophagales</taxon>
        <taxon>Roseivirgaceae</taxon>
        <taxon>Roseivirga</taxon>
    </lineage>
</organism>
<reference evidence="6" key="1">
    <citation type="journal article" date="2019" name="Int. J. Syst. Evol. Microbiol.">
        <title>The Global Catalogue of Microorganisms (GCM) 10K type strain sequencing project: providing services to taxonomists for standard genome sequencing and annotation.</title>
        <authorList>
            <consortium name="The Broad Institute Genomics Platform"/>
            <consortium name="The Broad Institute Genome Sequencing Center for Infectious Disease"/>
            <person name="Wu L."/>
            <person name="Ma J."/>
        </authorList>
    </citation>
    <scope>NUCLEOTIDE SEQUENCE [LARGE SCALE GENOMIC DNA]</scope>
    <source>
        <strain evidence="6">CGMCC 1.15111</strain>
    </source>
</reference>
<evidence type="ECO:0000313" key="5">
    <source>
        <dbReference type="EMBL" id="GHE66479.1"/>
    </source>
</evidence>
<accession>A0ABQ3IB52</accession>
<dbReference type="InterPro" id="IPR018060">
    <property type="entry name" value="HTH_AraC"/>
</dbReference>
<evidence type="ECO:0000259" key="4">
    <source>
        <dbReference type="PROSITE" id="PS01124"/>
    </source>
</evidence>
<dbReference type="PANTHER" id="PTHR43280">
    <property type="entry name" value="ARAC-FAMILY TRANSCRIPTIONAL REGULATOR"/>
    <property type="match status" value="1"/>
</dbReference>
<evidence type="ECO:0000313" key="6">
    <source>
        <dbReference type="Proteomes" id="UP000658258"/>
    </source>
</evidence>
<keyword evidence="6" id="KW-1185">Reference proteome</keyword>
<dbReference type="Proteomes" id="UP000658258">
    <property type="component" value="Unassembled WGS sequence"/>
</dbReference>
<dbReference type="SUPFAM" id="SSF46689">
    <property type="entry name" value="Homeodomain-like"/>
    <property type="match status" value="2"/>
</dbReference>
<keyword evidence="2" id="KW-0238">DNA-binding</keyword>
<evidence type="ECO:0000256" key="3">
    <source>
        <dbReference type="ARBA" id="ARBA00023163"/>
    </source>
</evidence>
<dbReference type="InterPro" id="IPR009057">
    <property type="entry name" value="Homeodomain-like_sf"/>
</dbReference>
<dbReference type="EMBL" id="BNAG01000003">
    <property type="protein sequence ID" value="GHE66479.1"/>
    <property type="molecule type" value="Genomic_DNA"/>
</dbReference>
<dbReference type="InterPro" id="IPR020449">
    <property type="entry name" value="Tscrpt_reg_AraC-type_HTH"/>
</dbReference>
<dbReference type="Gene3D" id="1.10.10.60">
    <property type="entry name" value="Homeodomain-like"/>
    <property type="match status" value="2"/>
</dbReference>
<name>A0ABQ3IB52_9BACT</name>
<feature type="domain" description="HTH araC/xylS-type" evidence="4">
    <location>
        <begin position="251"/>
        <end position="348"/>
    </location>
</feature>
<protein>
    <recommendedName>
        <fullName evidence="4">HTH araC/xylS-type domain-containing protein</fullName>
    </recommendedName>
</protein>
<gene>
    <name evidence="5" type="ORF">GCM10011340_22250</name>
</gene>
<comment type="caution">
    <text evidence="5">The sequence shown here is derived from an EMBL/GenBank/DDBJ whole genome shotgun (WGS) entry which is preliminary data.</text>
</comment>
<dbReference type="SMART" id="SM00342">
    <property type="entry name" value="HTH_ARAC"/>
    <property type="match status" value="2"/>
</dbReference>
<dbReference type="PROSITE" id="PS00041">
    <property type="entry name" value="HTH_ARAC_FAMILY_1"/>
    <property type="match status" value="2"/>
</dbReference>
<keyword evidence="1" id="KW-0805">Transcription regulation</keyword>
<evidence type="ECO:0000256" key="1">
    <source>
        <dbReference type="ARBA" id="ARBA00023015"/>
    </source>
</evidence>
<dbReference type="PROSITE" id="PS01124">
    <property type="entry name" value="HTH_ARAC_FAMILY_2"/>
    <property type="match status" value="2"/>
</dbReference>
<evidence type="ECO:0000256" key="2">
    <source>
        <dbReference type="ARBA" id="ARBA00023125"/>
    </source>
</evidence>
<keyword evidence="3" id="KW-0804">Transcription</keyword>
<dbReference type="InterPro" id="IPR018062">
    <property type="entry name" value="HTH_AraC-typ_CS"/>
</dbReference>
<dbReference type="PANTHER" id="PTHR43280:SF32">
    <property type="entry name" value="TRANSCRIPTIONAL REGULATORY PROTEIN"/>
    <property type="match status" value="1"/>
</dbReference>
<sequence>MPMLVNKFKPKVNEVMFINTHCLLHILEGSGGLQVDFKNYFDWDDKIIFLEKGQYIKFLGDDFTVRRIDFPDEALFKDKQVRVLFKHMVSLGYINFEDCLECQKYLNESVFGAPKDIIDVSARQWFWQNPFNAKPEEYHLIFDIKEFIDEKYREQLQNADFKLLFESSGLNPHRLVNEKVGVTIKGLLKNKRLTESKKDLVFSNKSIKEIAYDHGFSDPAYFNRFFKQQTQKTPSDFVRDTGIDRTDDFATHLFELLHEFHTTQREVGFYADKLHLSVKALSTKVRQQLNVSIGQLIRQQIILSAKRMLLQHQSIQEVAFSLGFEEPGHFSNFFKHYTGLSPTKYLQSKKSNQ</sequence>
<dbReference type="Pfam" id="PF12833">
    <property type="entry name" value="HTH_18"/>
    <property type="match status" value="2"/>
</dbReference>
<proteinExistence type="predicted"/>
<feature type="domain" description="HTH araC/xylS-type" evidence="4">
    <location>
        <begin position="142"/>
        <end position="240"/>
    </location>
</feature>
<dbReference type="PRINTS" id="PR00032">
    <property type="entry name" value="HTHARAC"/>
</dbReference>